<sequence length="595" mass="63576">MDTPPPPYVGHAWRPGYGRQVPWASLVCLVAFMGCCVGVGVVLSSSQGKVVADWPSEDHNISVSVLLSLLVSIANVCLAAALSKAYEISWWLEAISGAELRRLKFNLNVQTNVAAVFSRSFTLNRFTIASFIALAVTLLDGPLIQKASTIVSKSRGPLAVNASSAVLQGYLPDNWSGYGTTSDLMTPAFTDVSLAYNNRDPIVLSVDGCNDANTTCTIDYPGLGFDIQCTDTPVAYDFGKLNAAGNNTLAPFKISMYYGGSQSANAFLTIHANSTYKPDAACKGNLALRSCALRLATVNYPLTLSNGVATLAAWDEKRNDTIAWSNITDKDAYGLLYTGSFAAGGFQTMLGGVYLAMTGMYSGNATLRLATTTETPYILYGYGAAASNYISSNLSSYSNCSMTWSDPTADYINMARELMLRSVVTYAAANPDKTSNTTMVAQRTTVAATYQSAYKYLAAAVASMALEMFVVLALLHGWRRLGRHVSLDAFEIARALGAPLLQGGSSNSEIDDALVPIERIMLRYGEVISPQQQQSPAQAEGMPYPGTIDRGAFDLKSGDGYAMINVSDEPAGPPARRLGLVESSRAAHIETGVQY</sequence>
<reference evidence="2 3" key="1">
    <citation type="submission" date="2024-01" db="EMBL/GenBank/DDBJ databases">
        <authorList>
            <person name="Allen C."/>
            <person name="Tagirdzhanova G."/>
        </authorList>
    </citation>
    <scope>NUCLEOTIDE SEQUENCE [LARGE SCALE GENOMIC DNA]</scope>
</reference>
<evidence type="ECO:0000256" key="1">
    <source>
        <dbReference type="SAM" id="Phobius"/>
    </source>
</evidence>
<organism evidence="2 3">
    <name type="scientific">Sporothrix bragantina</name>
    <dbReference type="NCBI Taxonomy" id="671064"/>
    <lineage>
        <taxon>Eukaryota</taxon>
        <taxon>Fungi</taxon>
        <taxon>Dikarya</taxon>
        <taxon>Ascomycota</taxon>
        <taxon>Pezizomycotina</taxon>
        <taxon>Sordariomycetes</taxon>
        <taxon>Sordariomycetidae</taxon>
        <taxon>Ophiostomatales</taxon>
        <taxon>Ophiostomataceae</taxon>
        <taxon>Sporothrix</taxon>
    </lineage>
</organism>
<comment type="caution">
    <text evidence="2">The sequence shown here is derived from an EMBL/GenBank/DDBJ whole genome shotgun (WGS) entry which is preliminary data.</text>
</comment>
<keyword evidence="1" id="KW-1133">Transmembrane helix</keyword>
<keyword evidence="1" id="KW-0812">Transmembrane</keyword>
<keyword evidence="3" id="KW-1185">Reference proteome</keyword>
<gene>
    <name evidence="2" type="ORF">SBRCBS47491_000072</name>
</gene>
<evidence type="ECO:0000313" key="3">
    <source>
        <dbReference type="Proteomes" id="UP001642406"/>
    </source>
</evidence>
<keyword evidence="1" id="KW-0472">Membrane</keyword>
<dbReference type="Proteomes" id="UP001642406">
    <property type="component" value="Unassembled WGS sequence"/>
</dbReference>
<protein>
    <submittedName>
        <fullName evidence="2">Uncharacterized protein</fullName>
    </submittedName>
</protein>
<dbReference type="EMBL" id="CAWUHC010000001">
    <property type="protein sequence ID" value="CAK7208379.1"/>
    <property type="molecule type" value="Genomic_DNA"/>
</dbReference>
<feature type="transmembrane region" description="Helical" evidence="1">
    <location>
        <begin position="453"/>
        <end position="475"/>
    </location>
</feature>
<name>A0ABP0AKK6_9PEZI</name>
<dbReference type="PANTHER" id="PTHR37576:SF2">
    <property type="entry name" value="DEFECT AT LOW TEMPERATURE PROTEIN 1"/>
    <property type="match status" value="1"/>
</dbReference>
<accession>A0ABP0AKK6</accession>
<dbReference type="Pfam" id="PF11374">
    <property type="entry name" value="DUF3176"/>
    <property type="match status" value="1"/>
</dbReference>
<feature type="transmembrane region" description="Helical" evidence="1">
    <location>
        <begin position="21"/>
        <end position="43"/>
    </location>
</feature>
<dbReference type="PANTHER" id="PTHR37576">
    <property type="entry name" value="DEFECT AT LOW TEMPERATURE PROTEIN 1"/>
    <property type="match status" value="1"/>
</dbReference>
<dbReference type="InterPro" id="IPR021514">
    <property type="entry name" value="DUF3176"/>
</dbReference>
<feature type="transmembrane region" description="Helical" evidence="1">
    <location>
        <begin position="63"/>
        <end position="82"/>
    </location>
</feature>
<evidence type="ECO:0000313" key="2">
    <source>
        <dbReference type="EMBL" id="CAK7208379.1"/>
    </source>
</evidence>
<proteinExistence type="predicted"/>